<keyword evidence="3" id="KW-0560">Oxidoreductase</keyword>
<keyword evidence="3" id="KW-0575">Peroxidase</keyword>
<dbReference type="PROSITE" id="PS50292">
    <property type="entry name" value="PEROXIDASE_3"/>
    <property type="match status" value="2"/>
</dbReference>
<dbReference type="InParanoid" id="A0A6L2PEN3"/>
<keyword evidence="7" id="KW-0349">Heme</keyword>
<name>A0A6L2PEN3_COPFO</name>
<dbReference type="GO" id="GO:0006979">
    <property type="term" value="P:response to oxidative stress"/>
    <property type="evidence" value="ECO:0007669"/>
    <property type="project" value="InterPro"/>
</dbReference>
<dbReference type="FunFam" id="1.10.640.10:FF:000007">
    <property type="entry name" value="Peroxidase mlt-7"/>
    <property type="match status" value="1"/>
</dbReference>
<protein>
    <recommendedName>
        <fullName evidence="2">peroxidase</fullName>
        <ecNumber evidence="2">1.11.1.7</ecNumber>
    </recommendedName>
</protein>
<dbReference type="FunFam" id="1.10.640.10:FF:000006">
    <property type="entry name" value="Double oxidase: two peroxidase domains"/>
    <property type="match status" value="1"/>
</dbReference>
<dbReference type="SUPFAM" id="SSF48113">
    <property type="entry name" value="Heme-dependent peroxidases"/>
    <property type="match status" value="2"/>
</dbReference>
<evidence type="ECO:0000256" key="3">
    <source>
        <dbReference type="ARBA" id="ARBA00022559"/>
    </source>
</evidence>
<evidence type="ECO:0000313" key="9">
    <source>
        <dbReference type="EMBL" id="GFG31009.1"/>
    </source>
</evidence>
<keyword evidence="4 7" id="KW-0479">Metal-binding</keyword>
<dbReference type="Proteomes" id="UP000502823">
    <property type="component" value="Unassembled WGS sequence"/>
</dbReference>
<dbReference type="InterPro" id="IPR037120">
    <property type="entry name" value="Haem_peroxidase_sf_animal"/>
</dbReference>
<evidence type="ECO:0000256" key="2">
    <source>
        <dbReference type="ARBA" id="ARBA00012313"/>
    </source>
</evidence>
<feature type="binding site" description="axial binding residue" evidence="7">
    <location>
        <position position="1146"/>
    </location>
    <ligand>
        <name>heme b</name>
        <dbReference type="ChEBI" id="CHEBI:60344"/>
    </ligand>
    <ligandPart>
        <name>Fe</name>
        <dbReference type="ChEBI" id="CHEBI:18248"/>
    </ligandPart>
</feature>
<reference evidence="10" key="1">
    <citation type="submission" date="2020-01" db="EMBL/GenBank/DDBJ databases">
        <title>Draft genome sequence of the Termite Coptotermes fromosanus.</title>
        <authorList>
            <person name="Itakura S."/>
            <person name="Yosikawa Y."/>
            <person name="Umezawa K."/>
        </authorList>
    </citation>
    <scope>NUCLEOTIDE SEQUENCE [LARGE SCALE GENOMIC DNA]</scope>
</reference>
<dbReference type="PRINTS" id="PR00457">
    <property type="entry name" value="ANPEROXIDASE"/>
</dbReference>
<dbReference type="PANTHER" id="PTHR11475:SF134">
    <property type="entry name" value="LD42267P"/>
    <property type="match status" value="1"/>
</dbReference>
<gene>
    <name evidence="9" type="ORF">Cfor_00452</name>
</gene>
<dbReference type="InterPro" id="IPR010255">
    <property type="entry name" value="Haem_peroxidase_sf"/>
</dbReference>
<feature type="signal peptide" evidence="8">
    <location>
        <begin position="1"/>
        <end position="18"/>
    </location>
</feature>
<dbReference type="Pfam" id="PF03098">
    <property type="entry name" value="An_peroxidase"/>
    <property type="match status" value="3"/>
</dbReference>
<evidence type="ECO:0000256" key="5">
    <source>
        <dbReference type="ARBA" id="ARBA00022729"/>
    </source>
</evidence>
<dbReference type="InterPro" id="IPR019791">
    <property type="entry name" value="Haem_peroxidase_animal"/>
</dbReference>
<evidence type="ECO:0000313" key="10">
    <source>
        <dbReference type="Proteomes" id="UP000502823"/>
    </source>
</evidence>
<dbReference type="OrthoDB" id="823504at2759"/>
<dbReference type="GO" id="GO:0020037">
    <property type="term" value="F:heme binding"/>
    <property type="evidence" value="ECO:0007669"/>
    <property type="project" value="InterPro"/>
</dbReference>
<comment type="caution">
    <text evidence="9">The sequence shown here is derived from an EMBL/GenBank/DDBJ whole genome shotgun (WGS) entry which is preliminary data.</text>
</comment>
<dbReference type="EMBL" id="BLKM01007573">
    <property type="protein sequence ID" value="GFG31009.1"/>
    <property type="molecule type" value="Genomic_DNA"/>
</dbReference>
<evidence type="ECO:0000256" key="8">
    <source>
        <dbReference type="SAM" id="SignalP"/>
    </source>
</evidence>
<feature type="chain" id="PRO_5027021422" description="peroxidase" evidence="8">
    <location>
        <begin position="19"/>
        <end position="1427"/>
    </location>
</feature>
<dbReference type="GO" id="GO:0046872">
    <property type="term" value="F:metal ion binding"/>
    <property type="evidence" value="ECO:0007669"/>
    <property type="project" value="UniProtKB-KW"/>
</dbReference>
<dbReference type="Gene3D" id="1.10.640.10">
    <property type="entry name" value="Haem peroxidase domain superfamily, animal type"/>
    <property type="match status" value="2"/>
</dbReference>
<keyword evidence="7" id="KW-0408">Iron</keyword>
<sequence>MTLFCSIALLGLALRCFASYTQHLHPPVEIDPLPPMPQVKMPHMQPADMTAFISQAESAIFERFEKLEPTIYNKGVMQVPGTPAWFMAASHSTSSSARNLSRMALISEEATKYIAHAFKLSRDQVNYGLPMMDVRETLLGDHCPLEVDFPCQPRKYRAFSGYCNNVQSPHWGNANTRYLRFLPAEYSDGVSLPRGIGHSVLPSPREVSLAVHKDEDLPHPHLMAITVVWGEFVSHDMAHTPQMTGFQGRRLKCCSVNFNDFHPECFPIRLPDDDPVHGKRGEKCQEYARSGTAPRIGCTLGPREQLNQVTSFLDASVVYGGSRDEASLLRTFRDVRVNEHVGLATLHTLFLREHNRLASALQRLNPHWGDETLFQEARRIVAAELQHITYAEFLPVVLGQNRMDQYGLQPQASGHFTGYDINVNPGVANSVAAAALWFVASLIPKSLTVFDTVGRIVTDKSIMSSFYAPFQLYEPGGMDRVLQRLLHAPAQKEDEFINEVMTNHMFQGSNEGSGLDIAAQIIQHGRDHGLPAYVSWRQFCGLPSVTSFQDLTDVMSVHVVSSLRKVYRNVSDIDLFTGALGETPTEGSVVGPTFGCLLGRQFHYLRRGDRYWYENDLPPSSLSKEQLNEIRKTSLARIICDNADDIREVQPRVFVDKDPFLNAMAVCSGAVISHMDLSPWSTSNPHFIVSGTLLADSVARAKKDVHKILQKEMDLWEQRRTADPLSPVGTAFSFNRPKRQAAEIANTSLVLQFASAIFVNSFLQGQLQDQETGRSVVAPRDLRELMAVLPNVDLGDTLEIPRVFRCDEQTLPCDHTSRYQSITGWCNNLRHPEWGKSLRAFVRLLPPAYNDGIGSPRAMSVTGQPLPSPRLISVSVHPDTTRPHVRYSLMFMQYAQLLDHDLTHTPVNKGFVGESILDCQPCDAMTSVHPECFPIPVPDDDPYFPKVNITTGKRMCIPVTRSMPGQLTLGYREQLNQVTAYIDSSFVYGSDVCEMNALRSFTEGKLNITKTMATGKPLLPQITTHPECKSSSKVCFRAGDARASEQPALAAIQTLFLREHNRLAEGLSVLNPQWNDEKLYQTARRILSAVTQHITYREFLPRLFGWDGVHQHSLTLQTEGYYQGYDPGCDATIVNEFAAAAFRFGHSLLRPVLLRMDEDYKELKPGVRLRDTFFNPDVLYQTGMVDDLIRGLAATPMETLDQFITSEVTNHLFEDRRMPYSGMDLAAINIQRARDHGIPGYNEYRAWCNLTRARDFNDLKREISFPLVERLRRLYAHVDDIDLFPGGLAETPLMGGIIGPTFACIIGHQFRLLRRCDRFWYENDDPLVRFTEAQLADIRKVTLSRLVCDNCDNVSKIQRSLLDLSEPFLNPRVPCNTIPSLDLELWKERLSCTVGHTTIDVGSAERISPCVMCTCTTEGVSAYLDSS</sequence>
<accession>A0A6L2PEN3</accession>
<keyword evidence="10" id="KW-1185">Reference proteome</keyword>
<proteinExistence type="predicted"/>
<dbReference type="CDD" id="cd09823">
    <property type="entry name" value="peroxinectin_like"/>
    <property type="match status" value="2"/>
</dbReference>
<keyword evidence="6" id="KW-1015">Disulfide bond</keyword>
<comment type="catalytic activity">
    <reaction evidence="1">
        <text>2 a phenolic donor + H2O2 = 2 a phenolic radical donor + 2 H2O</text>
        <dbReference type="Rhea" id="RHEA:56136"/>
        <dbReference type="ChEBI" id="CHEBI:15377"/>
        <dbReference type="ChEBI" id="CHEBI:16240"/>
        <dbReference type="ChEBI" id="CHEBI:139520"/>
        <dbReference type="ChEBI" id="CHEBI:139521"/>
        <dbReference type="EC" id="1.11.1.7"/>
    </reaction>
</comment>
<evidence type="ECO:0000256" key="7">
    <source>
        <dbReference type="PIRSR" id="PIRSR619791-2"/>
    </source>
</evidence>
<keyword evidence="5 8" id="KW-0732">Signal</keyword>
<dbReference type="PANTHER" id="PTHR11475">
    <property type="entry name" value="OXIDASE/PEROXIDASE"/>
    <property type="match status" value="1"/>
</dbReference>
<evidence type="ECO:0000256" key="1">
    <source>
        <dbReference type="ARBA" id="ARBA00000189"/>
    </source>
</evidence>
<dbReference type="GO" id="GO:0140825">
    <property type="term" value="F:lactoperoxidase activity"/>
    <property type="evidence" value="ECO:0007669"/>
    <property type="project" value="UniProtKB-EC"/>
</dbReference>
<dbReference type="EC" id="1.11.1.7" evidence="2"/>
<organism evidence="9 10">
    <name type="scientific">Coptotermes formosanus</name>
    <name type="common">Formosan subterranean termite</name>
    <dbReference type="NCBI Taxonomy" id="36987"/>
    <lineage>
        <taxon>Eukaryota</taxon>
        <taxon>Metazoa</taxon>
        <taxon>Ecdysozoa</taxon>
        <taxon>Arthropoda</taxon>
        <taxon>Hexapoda</taxon>
        <taxon>Insecta</taxon>
        <taxon>Pterygota</taxon>
        <taxon>Neoptera</taxon>
        <taxon>Polyneoptera</taxon>
        <taxon>Dictyoptera</taxon>
        <taxon>Blattodea</taxon>
        <taxon>Blattoidea</taxon>
        <taxon>Termitoidae</taxon>
        <taxon>Rhinotermitidae</taxon>
        <taxon>Coptotermes</taxon>
    </lineage>
</organism>
<evidence type="ECO:0000256" key="4">
    <source>
        <dbReference type="ARBA" id="ARBA00022723"/>
    </source>
</evidence>
<evidence type="ECO:0000256" key="6">
    <source>
        <dbReference type="ARBA" id="ARBA00023157"/>
    </source>
</evidence>